<evidence type="ECO:0000256" key="2">
    <source>
        <dbReference type="ARBA" id="ARBA00022679"/>
    </source>
</evidence>
<dbReference type="InterPro" id="IPR029063">
    <property type="entry name" value="SAM-dependent_MTases_sf"/>
</dbReference>
<evidence type="ECO:0000313" key="6">
    <source>
        <dbReference type="EMBL" id="KDN14013.1"/>
    </source>
</evidence>
<dbReference type="EMBL" id="JFZV01000012">
    <property type="protein sequence ID" value="KDN14013.1"/>
    <property type="molecule type" value="Genomic_DNA"/>
</dbReference>
<dbReference type="SUPFAM" id="SSF53335">
    <property type="entry name" value="S-adenosyl-L-methionine-dependent methyltransferases"/>
    <property type="match status" value="1"/>
</dbReference>
<keyword evidence="3 5" id="KW-0831">Ubiquinone biosynthesis</keyword>
<keyword evidence="2 5" id="KW-0808">Transferase</keyword>
<comment type="caution">
    <text evidence="6">The sequence shown here is derived from an EMBL/GenBank/DDBJ whole genome shotgun (WGS) entry which is preliminary data.</text>
</comment>
<evidence type="ECO:0000256" key="1">
    <source>
        <dbReference type="ARBA" id="ARBA00022603"/>
    </source>
</evidence>
<dbReference type="CDD" id="cd02440">
    <property type="entry name" value="AdoMet_MTases"/>
    <property type="match status" value="1"/>
</dbReference>
<dbReference type="Pfam" id="PF13489">
    <property type="entry name" value="Methyltransf_23"/>
    <property type="match status" value="1"/>
</dbReference>
<dbReference type="GO" id="GO:0061542">
    <property type="term" value="F:3-demethylubiquinol 3-O-methyltransferase activity"/>
    <property type="evidence" value="ECO:0007669"/>
    <property type="project" value="UniProtKB-UniRule"/>
</dbReference>
<feature type="binding site" evidence="5">
    <location>
        <position position="50"/>
    </location>
    <ligand>
        <name>S-adenosyl-L-methionine</name>
        <dbReference type="ChEBI" id="CHEBI:59789"/>
    </ligand>
</feature>
<dbReference type="FunFam" id="3.40.50.150:FF:000028">
    <property type="entry name" value="Ubiquinone biosynthesis O-methyltransferase"/>
    <property type="match status" value="1"/>
</dbReference>
<keyword evidence="6" id="KW-0830">Ubiquinone</keyword>
<dbReference type="UniPathway" id="UPA00232"/>
<feature type="binding site" evidence="5">
    <location>
        <position position="69"/>
    </location>
    <ligand>
        <name>S-adenosyl-L-methionine</name>
        <dbReference type="ChEBI" id="CHEBI:59789"/>
    </ligand>
</feature>
<comment type="similarity">
    <text evidence="5">Belongs to the methyltransferase superfamily. UbiG/COQ3 family.</text>
</comment>
<keyword evidence="4 5" id="KW-0949">S-adenosyl-L-methionine</keyword>
<reference evidence="6 7" key="1">
    <citation type="submission" date="2014-03" db="EMBL/GenBank/DDBJ databases">
        <title>The genomes of two eusocial bee gut symbionts.</title>
        <authorList>
            <person name="Kwong W.K."/>
            <person name="Engel P."/>
            <person name="Koch H."/>
            <person name="Moran N.A."/>
        </authorList>
    </citation>
    <scope>NUCLEOTIDE SEQUENCE [LARGE SCALE GENOMIC DNA]</scope>
    <source>
        <strain evidence="7">wkB29</strain>
    </source>
</reference>
<feature type="binding site" evidence="5">
    <location>
        <position position="91"/>
    </location>
    <ligand>
        <name>S-adenosyl-L-methionine</name>
        <dbReference type="ChEBI" id="CHEBI:59789"/>
    </ligand>
</feature>
<dbReference type="Gene3D" id="3.40.50.150">
    <property type="entry name" value="Vaccinia Virus protein VP39"/>
    <property type="match status" value="1"/>
</dbReference>
<comment type="catalytic activity">
    <reaction evidence="5">
        <text>a 3-(all-trans-polyprenyl)benzene-1,2-diol + S-adenosyl-L-methionine = a 2-methoxy-6-(all-trans-polyprenyl)phenol + S-adenosyl-L-homocysteine + H(+)</text>
        <dbReference type="Rhea" id="RHEA:31411"/>
        <dbReference type="Rhea" id="RHEA-COMP:9550"/>
        <dbReference type="Rhea" id="RHEA-COMP:9551"/>
        <dbReference type="ChEBI" id="CHEBI:15378"/>
        <dbReference type="ChEBI" id="CHEBI:57856"/>
        <dbReference type="ChEBI" id="CHEBI:59789"/>
        <dbReference type="ChEBI" id="CHEBI:62729"/>
        <dbReference type="ChEBI" id="CHEBI:62731"/>
        <dbReference type="EC" id="2.1.1.222"/>
    </reaction>
</comment>
<dbReference type="NCBIfam" id="TIGR01983">
    <property type="entry name" value="UbiG"/>
    <property type="match status" value="1"/>
</dbReference>
<evidence type="ECO:0000256" key="5">
    <source>
        <dbReference type="HAMAP-Rule" id="MF_00472"/>
    </source>
</evidence>
<dbReference type="EC" id="2.1.1.222" evidence="5"/>
<dbReference type="HAMAP" id="MF_00472">
    <property type="entry name" value="UbiG"/>
    <property type="match status" value="1"/>
</dbReference>
<name>A0A066TPM9_9NEIS</name>
<keyword evidence="1 5" id="KW-0489">Methyltransferase</keyword>
<gene>
    <name evidence="5" type="primary">ubiG</name>
    <name evidence="6" type="ORF">SALWKB29_1915</name>
</gene>
<dbReference type="GO" id="GO:0032259">
    <property type="term" value="P:methylation"/>
    <property type="evidence" value="ECO:0007669"/>
    <property type="project" value="UniProtKB-KW"/>
</dbReference>
<comment type="pathway">
    <text evidence="5">Cofactor biosynthesis; ubiquinone biosynthesis.</text>
</comment>
<dbReference type="EC" id="2.1.1.64" evidence="5"/>
<dbReference type="PANTHER" id="PTHR43464:SF19">
    <property type="entry name" value="UBIQUINONE BIOSYNTHESIS O-METHYLTRANSFERASE, MITOCHONDRIAL"/>
    <property type="match status" value="1"/>
</dbReference>
<dbReference type="OrthoDB" id="9801538at2"/>
<organism evidence="6 7">
    <name type="scientific">Snodgrassella communis</name>
    <dbReference type="NCBI Taxonomy" id="2946699"/>
    <lineage>
        <taxon>Bacteria</taxon>
        <taxon>Pseudomonadati</taxon>
        <taxon>Pseudomonadota</taxon>
        <taxon>Betaproteobacteria</taxon>
        <taxon>Neisseriales</taxon>
        <taxon>Neisseriaceae</taxon>
        <taxon>Snodgrassella</taxon>
    </lineage>
</organism>
<evidence type="ECO:0000256" key="4">
    <source>
        <dbReference type="ARBA" id="ARBA00022691"/>
    </source>
</evidence>
<dbReference type="InterPro" id="IPR010233">
    <property type="entry name" value="UbiG_MeTrfase"/>
</dbReference>
<dbReference type="PANTHER" id="PTHR43464">
    <property type="entry name" value="METHYLTRANSFERASE"/>
    <property type="match status" value="1"/>
</dbReference>
<dbReference type="GO" id="GO:0010420">
    <property type="term" value="F:polyprenyldihydroxybenzoate methyltransferase activity"/>
    <property type="evidence" value="ECO:0007669"/>
    <property type="project" value="InterPro"/>
</dbReference>
<evidence type="ECO:0000313" key="7">
    <source>
        <dbReference type="Proteomes" id="UP000027170"/>
    </source>
</evidence>
<sequence length="249" mass="27671">MNTQPQKQADLSATPVNVDTSEIDKFSQLAHKWWDKNSEFKPLHDINPLRLEFIDNYAHLAGKNILDVGCGGGILSEAMAKAGASSVTGIDLAKKSLKIAQLHALQEQIGNVSYRMVSVEDLAAEKPASFDAVTCMEMLEHVPDPGSVVRACAQLVRPGGIACFSTINRNTKSYLQAIIAAEYILKLMPQGTHDHRKFITPAELARLCRQADLEWLGSSGFTYNPLTRRYHPTNRLDVNYMIACRRRMD</sequence>
<proteinExistence type="inferred from homology"/>
<dbReference type="eggNOG" id="COG2227">
    <property type="taxonomic scope" value="Bacteria"/>
</dbReference>
<dbReference type="GO" id="GO:0102208">
    <property type="term" value="F:2-polyprenyl-6-hydroxyphenol methylase activity"/>
    <property type="evidence" value="ECO:0007669"/>
    <property type="project" value="UniProtKB-EC"/>
</dbReference>
<keyword evidence="7" id="KW-1185">Reference proteome</keyword>
<dbReference type="RefSeq" id="WP_037404821.1">
    <property type="nucleotide sequence ID" value="NZ_JFZV01000012.1"/>
</dbReference>
<accession>A0A066TPM9</accession>
<feature type="binding site" evidence="5">
    <location>
        <position position="136"/>
    </location>
    <ligand>
        <name>S-adenosyl-L-methionine</name>
        <dbReference type="ChEBI" id="CHEBI:59789"/>
    </ligand>
</feature>
<dbReference type="Proteomes" id="UP000027170">
    <property type="component" value="Unassembled WGS sequence"/>
</dbReference>
<comment type="catalytic activity">
    <reaction evidence="5">
        <text>a 3-demethylubiquinol + S-adenosyl-L-methionine = a ubiquinol + S-adenosyl-L-homocysteine + H(+)</text>
        <dbReference type="Rhea" id="RHEA:44380"/>
        <dbReference type="Rhea" id="RHEA-COMP:9566"/>
        <dbReference type="Rhea" id="RHEA-COMP:10914"/>
        <dbReference type="ChEBI" id="CHEBI:15378"/>
        <dbReference type="ChEBI" id="CHEBI:17976"/>
        <dbReference type="ChEBI" id="CHEBI:57856"/>
        <dbReference type="ChEBI" id="CHEBI:59789"/>
        <dbReference type="ChEBI" id="CHEBI:84422"/>
        <dbReference type="EC" id="2.1.1.64"/>
    </reaction>
</comment>
<evidence type="ECO:0000256" key="3">
    <source>
        <dbReference type="ARBA" id="ARBA00022688"/>
    </source>
</evidence>
<dbReference type="AlphaFoldDB" id="A0A066TPM9"/>
<protein>
    <recommendedName>
        <fullName evidence="5">Ubiquinone biosynthesis O-methyltransferase</fullName>
    </recommendedName>
    <alternativeName>
        <fullName evidence="5">2-polyprenyl-6-hydroxyphenol methylase</fullName>
        <ecNumber evidence="5">2.1.1.222</ecNumber>
    </alternativeName>
    <alternativeName>
        <fullName evidence="5">3-demethylubiquinone 3-O-methyltransferase</fullName>
        <ecNumber evidence="5">2.1.1.64</ecNumber>
    </alternativeName>
</protein>
<comment type="function">
    <text evidence="5">O-methyltransferase that catalyzes the 2 O-methylation steps in the ubiquinone biosynthetic pathway.</text>
</comment>